<proteinExistence type="predicted"/>
<sequence length="222" mass="24065">MKQGIYGQSEPAKYPIGLRYKEPGPMGRTFHYCHAGEALGKNAIGQVNLNGLHEGNSYGAVVAGGKTIVVDDATGTLNQYKDGILTIFTTHTQILRIKSNTVSSGGHVILTLKDPLLYDVADDTWCGWYPNIYGNIGTQWLLGTGFNTFVIVNLIPVTSGYHFWGQTYGFCFGVPHGDPFGLVADDRDLYFHIDGSLQSARTATVGTISKQRAGYLLPLTSA</sequence>
<dbReference type="AlphaFoldDB" id="X1KGZ0"/>
<protein>
    <submittedName>
        <fullName evidence="1">Uncharacterized protein</fullName>
    </submittedName>
</protein>
<dbReference type="EMBL" id="BARU01039009">
    <property type="protein sequence ID" value="GAH89414.1"/>
    <property type="molecule type" value="Genomic_DNA"/>
</dbReference>
<feature type="non-terminal residue" evidence="1">
    <location>
        <position position="222"/>
    </location>
</feature>
<comment type="caution">
    <text evidence="1">The sequence shown here is derived from an EMBL/GenBank/DDBJ whole genome shotgun (WGS) entry which is preliminary data.</text>
</comment>
<name>X1KGZ0_9ZZZZ</name>
<evidence type="ECO:0000313" key="1">
    <source>
        <dbReference type="EMBL" id="GAH89414.1"/>
    </source>
</evidence>
<accession>X1KGZ0</accession>
<reference evidence="1" key="1">
    <citation type="journal article" date="2014" name="Front. Microbiol.">
        <title>High frequency of phylogenetically diverse reductive dehalogenase-homologous genes in deep subseafloor sedimentary metagenomes.</title>
        <authorList>
            <person name="Kawai M."/>
            <person name="Futagami T."/>
            <person name="Toyoda A."/>
            <person name="Takaki Y."/>
            <person name="Nishi S."/>
            <person name="Hori S."/>
            <person name="Arai W."/>
            <person name="Tsubouchi T."/>
            <person name="Morono Y."/>
            <person name="Uchiyama I."/>
            <person name="Ito T."/>
            <person name="Fujiyama A."/>
            <person name="Inagaki F."/>
            <person name="Takami H."/>
        </authorList>
    </citation>
    <scope>NUCLEOTIDE SEQUENCE</scope>
    <source>
        <strain evidence="1">Expedition CK06-06</strain>
    </source>
</reference>
<gene>
    <name evidence="1" type="ORF">S03H2_60527</name>
</gene>
<organism evidence="1">
    <name type="scientific">marine sediment metagenome</name>
    <dbReference type="NCBI Taxonomy" id="412755"/>
    <lineage>
        <taxon>unclassified sequences</taxon>
        <taxon>metagenomes</taxon>
        <taxon>ecological metagenomes</taxon>
    </lineage>
</organism>